<comment type="caution">
    <text evidence="2">The sequence shown here is derived from an EMBL/GenBank/DDBJ whole genome shotgun (WGS) entry which is preliminary data.</text>
</comment>
<name>A0A542DUQ1_9ACTN</name>
<feature type="compositionally biased region" description="Polar residues" evidence="1">
    <location>
        <begin position="1516"/>
        <end position="1525"/>
    </location>
</feature>
<feature type="region of interest" description="Disordered" evidence="1">
    <location>
        <begin position="1823"/>
        <end position="1860"/>
    </location>
</feature>
<feature type="region of interest" description="Disordered" evidence="1">
    <location>
        <begin position="1782"/>
        <end position="1802"/>
    </location>
</feature>
<evidence type="ECO:0000313" key="2">
    <source>
        <dbReference type="EMBL" id="TQJ06839.1"/>
    </source>
</evidence>
<dbReference type="Proteomes" id="UP000316298">
    <property type="component" value="Unassembled WGS sequence"/>
</dbReference>
<feature type="region of interest" description="Disordered" evidence="1">
    <location>
        <begin position="473"/>
        <end position="510"/>
    </location>
</feature>
<feature type="region of interest" description="Disordered" evidence="1">
    <location>
        <begin position="170"/>
        <end position="230"/>
    </location>
</feature>
<feature type="region of interest" description="Disordered" evidence="1">
    <location>
        <begin position="1237"/>
        <end position="1296"/>
    </location>
</feature>
<protein>
    <submittedName>
        <fullName evidence="2">Uncharacterized protein</fullName>
    </submittedName>
</protein>
<feature type="compositionally biased region" description="Low complexity" evidence="1">
    <location>
        <begin position="1237"/>
        <end position="1250"/>
    </location>
</feature>
<feature type="compositionally biased region" description="Basic and acidic residues" evidence="1">
    <location>
        <begin position="134"/>
        <end position="143"/>
    </location>
</feature>
<feature type="compositionally biased region" description="Low complexity" evidence="1">
    <location>
        <begin position="174"/>
        <end position="189"/>
    </location>
</feature>
<feature type="region of interest" description="Disordered" evidence="1">
    <location>
        <begin position="2326"/>
        <end position="2363"/>
    </location>
</feature>
<organism evidence="2 3">
    <name type="scientific">Kribbella jejuensis</name>
    <dbReference type="NCBI Taxonomy" id="236068"/>
    <lineage>
        <taxon>Bacteria</taxon>
        <taxon>Bacillati</taxon>
        <taxon>Actinomycetota</taxon>
        <taxon>Actinomycetes</taxon>
        <taxon>Propionibacteriales</taxon>
        <taxon>Kribbellaceae</taxon>
        <taxon>Kribbella</taxon>
    </lineage>
</organism>
<sequence>MIRLTTPTVSALHATDRARFAVARALGILYPSAVPLRDGSVRLTSRQDTLAAPDVRSLEEQLVLRAEQEVADDRLMAEAVAMLGVRVARVRGQHIGRGATEALDRYLSGPGLTDSDRAEAEAMLRVALTSAARNDPEAAERLARMSAPMAAPKPSTITTASAAISREAEYLDSRTPTTGATAGPTAGPTAGTGSGGRRGGRTVGGRHQRVDGRRLRTRAARDAGLTAGSRQGPELTATQALGVLQSIDQLHLAASVTERPHVQGGLTVLQLRGTEDPQYVQVQIGNVPRGAVASTTMSNGTPGNPHVLHLADGLTDTQLRAVWAQQLSQLSQAVAAGDVERPRGVLGRLRSIFGHERRDRRLQADEAMFRVMAGDWRAARAEFLRYGQLSGDRSLPELERDLEGLARTIRRHGGAEPALPWEGGPLVDEQAAEFGRAAEQAQAATAVPNTQDHLRAQVVTQIETLQAAVTDLGEKAETKRKSSRGATREAKKSEADAAEEDLQRDLGAPERARKLRLAATSSQAKAARHTEIAEGYAQAAGTAQQALDQYRQLLSEIDDGAPAARIAELAGAANQQVRAYQRGVDRALPVKDFLVSGVPGGELRLPLDEINKILAARDLGALSPRGPAPNPAAEYRRVLSEDGMVFAVGHDPDGGVGQLAQVRLRQKPRDVTEVTDRDYELAEQMSGTLGEGGISVGTTDTHSTSVNAGLNLQPFLALASAGTPLSAAAQLVSPRVDVSRGRTLANSSGATAHYQSGWVDANTGESLLYQWSGEWEIEVRNSPTEPWSPLTTLDAGEQQTWVSSAYAVRAAKETVSLDEIGFGHQVTDECPRHTVSSITGLQDVTDSLVRKAQKEYGDLDRVAYDQIAGLMVNDTHRLLREMSQPGGITRRIQTGGETEYELVWEVEPVWSRAELVGESTMDISQEEVLVDFAGVNASQTFGTSATASASVAFPGKPAALNPLGAATVLNDIGGSGVDLSPSVSGGRNVSRSGGQNVSMTAITPAVHRNHGPTQGVLVGMNVRATLRKVGDPNAQPIVQTGKCNGLLRVAENDLLRAGGRADKDAVLRDDQGNIRTDAKGNILLRGDALPATQPQHMPPWMGYGPNQLRGIGKALPRKLQGAEAMQRRALAQLSIMGLVPPLDRDFKPLPGTGTDLQLKNYDRIFTQINAPRIEAGINQACQGGLIVTLEDDSRLGTPRWRNFRLSLTQEHDEATGQFTAEGAGVTETETDVLLNISSRATGRTTGRSTSLPLSAGIGGTHTPASGVAGVMGRLGVTGNRTARGRNISQTSGRRAQRVTLNQSTQPLDLLDQKFVMTFAEITDRGDVELALVDGRMEIAYDSAMTRAATPVYEQNPKPPHDAAVQAAIPVAVDAGNAADAIIAAIPAIRADSTALPALHAALSPVSLCANREWLNGEYRLPFTVVKAPDTPAHMLQDRTILPQEYQIVVRGKAVSLTHVAMSQQNTLDINFTMTDVGSTTGTSSSGGFGGSAGAGGVNPDGTGRSGGISAGRTGGRAQSTTISETSGDERLLINPGTHHEFIERFEMTADIVHDGKVVGSIPLPDALAQKAMAERRALELYAEKKLDLPLWVVTDATERYLNDRLPISHRTAAAMLMRYQQEKAGVTTGLAAEHTTARLTAKLVAQSRIPASQAAGDAEQFEDATRRVVERADERREVHASEAYEESLGASQIESITVGDRMLDLRELVESQIDELAPGLRAAGLQLQDDLDVDLDPRGYQGHLEDMLGPGGFDVEIEVPVQGQARPDVLQVKVWAQCVGPRTIDKGPSKSDGSPDIPKEDAGGIVQGYDYEQIDRQTGHTVSITGGIDGRTSTPLDADGTGGLSTDRTRTHTAGSGEQNTRLDRIGHFDMVKTHQQIVFTTEVVRIRNAGAAAQGSARRKLRQIDPADISTVSAPRQVTADMIQWIPRGDLLDGPPPVRTPETEQEQAYDHRPIELPEGAVPLRFAMHGRGEARGHQLLTKLTRFLNRGDVLGPQGVEANEYLLKANLKPSALKAKTARLLRGGIDLQPMPKPGNGQSMVNVSLRARALGIELHGPELEGQSGTVWRRQWKYWASVVRNRLAPATATGGMVPGMASLGGSIGEQVKENSTDGRGGRLEAHRFLEGRLVTVRLPLAFDATVRTTRDNGRDEPVTRKSTELPNFAAGQVYVRMPGHKFLEMLEGMERATQLDATLADWRLQAVPEDFGPADLFATEQDGPYTPLLNLIAQAKANQRTMVLQVDLPGGRQQKYQASADGVLRGQSDGGFGTAFWQLDRRIVLMAEDRDVDLQKLFNTSPPGSFNSRVAQALMDKGVPRDVLKGLDFGTTAQSTAHPPSHGARTHPGAAAGRMIAPTGHGPTLTGP</sequence>
<evidence type="ECO:0000256" key="1">
    <source>
        <dbReference type="SAM" id="MobiDB-lite"/>
    </source>
</evidence>
<dbReference type="EMBL" id="VFMM01000003">
    <property type="protein sequence ID" value="TQJ06839.1"/>
    <property type="molecule type" value="Genomic_DNA"/>
</dbReference>
<feature type="region of interest" description="Disordered" evidence="1">
    <location>
        <begin position="1479"/>
        <end position="1533"/>
    </location>
</feature>
<dbReference type="OrthoDB" id="3513155at2"/>
<gene>
    <name evidence="2" type="ORF">FB475_6515</name>
</gene>
<accession>A0A542DUQ1</accession>
<proteinExistence type="predicted"/>
<feature type="compositionally biased region" description="Polar residues" evidence="1">
    <location>
        <begin position="1286"/>
        <end position="1296"/>
    </location>
</feature>
<reference evidence="2 3" key="1">
    <citation type="submission" date="2019-06" db="EMBL/GenBank/DDBJ databases">
        <title>Sequencing the genomes of 1000 actinobacteria strains.</title>
        <authorList>
            <person name="Klenk H.-P."/>
        </authorList>
    </citation>
    <scope>NUCLEOTIDE SEQUENCE [LARGE SCALE GENOMIC DNA]</scope>
    <source>
        <strain evidence="2 3">DSM 17305</strain>
    </source>
</reference>
<feature type="region of interest" description="Disordered" evidence="1">
    <location>
        <begin position="133"/>
        <end position="158"/>
    </location>
</feature>
<dbReference type="RefSeq" id="WP_141861359.1">
    <property type="nucleotide sequence ID" value="NZ_BAAAKA010000010.1"/>
</dbReference>
<keyword evidence="3" id="KW-1185">Reference proteome</keyword>
<feature type="compositionally biased region" description="Basic residues" evidence="1">
    <location>
        <begin position="198"/>
        <end position="207"/>
    </location>
</feature>
<evidence type="ECO:0000313" key="3">
    <source>
        <dbReference type="Proteomes" id="UP000316298"/>
    </source>
</evidence>
<feature type="region of interest" description="Disordered" evidence="1">
    <location>
        <begin position="1928"/>
        <end position="1947"/>
    </location>
</feature>
<feature type="compositionally biased region" description="Gly residues" evidence="1">
    <location>
        <begin position="1484"/>
        <end position="1514"/>
    </location>
</feature>